<dbReference type="OrthoDB" id="67700at2759"/>
<keyword evidence="5" id="KW-0479">Metal-binding</keyword>
<dbReference type="GO" id="GO:0016020">
    <property type="term" value="C:membrane"/>
    <property type="evidence" value="ECO:0007669"/>
    <property type="project" value="UniProtKB-SubCell"/>
</dbReference>
<evidence type="ECO:0000256" key="11">
    <source>
        <dbReference type="ARBA" id="ARBA00023136"/>
    </source>
</evidence>
<keyword evidence="6" id="KW-0677">Repeat</keyword>
<evidence type="ECO:0000256" key="5">
    <source>
        <dbReference type="ARBA" id="ARBA00022723"/>
    </source>
</evidence>
<protein>
    <submittedName>
        <fullName evidence="15">Synaptotagmin-3</fullName>
    </submittedName>
</protein>
<dbReference type="GO" id="GO:0005783">
    <property type="term" value="C:endoplasmic reticulum"/>
    <property type="evidence" value="ECO:0007669"/>
    <property type="project" value="TreeGrafter"/>
</dbReference>
<keyword evidence="4 12" id="KW-0812">Transmembrane</keyword>
<evidence type="ECO:0000313" key="16">
    <source>
        <dbReference type="Proteomes" id="UP000250235"/>
    </source>
</evidence>
<comment type="subcellular location">
    <subcellularLocation>
        <location evidence="1">Membrane</location>
        <topology evidence="1">Single-pass membrane protein</topology>
    </subcellularLocation>
</comment>
<keyword evidence="7" id="KW-0106">Calcium</keyword>
<evidence type="ECO:0000259" key="14">
    <source>
        <dbReference type="PROSITE" id="PS51847"/>
    </source>
</evidence>
<accession>A0A2Z7B3D5</accession>
<dbReference type="Proteomes" id="UP000250235">
    <property type="component" value="Unassembled WGS sequence"/>
</dbReference>
<reference evidence="15 16" key="1">
    <citation type="journal article" date="2015" name="Proc. Natl. Acad. Sci. U.S.A.">
        <title>The resurrection genome of Boea hygrometrica: A blueprint for survival of dehydration.</title>
        <authorList>
            <person name="Xiao L."/>
            <person name="Yang G."/>
            <person name="Zhang L."/>
            <person name="Yang X."/>
            <person name="Zhao S."/>
            <person name="Ji Z."/>
            <person name="Zhou Q."/>
            <person name="Hu M."/>
            <person name="Wang Y."/>
            <person name="Chen M."/>
            <person name="Xu Y."/>
            <person name="Jin H."/>
            <person name="Xiao X."/>
            <person name="Hu G."/>
            <person name="Bao F."/>
            <person name="Hu Y."/>
            <person name="Wan P."/>
            <person name="Li L."/>
            <person name="Deng X."/>
            <person name="Kuang T."/>
            <person name="Xiang C."/>
            <person name="Zhu J.K."/>
            <person name="Oliver M.J."/>
            <person name="He Y."/>
        </authorList>
    </citation>
    <scope>NUCLEOTIDE SEQUENCE [LARGE SCALE GENOMIC DNA]</scope>
    <source>
        <strain evidence="16">cv. XS01</strain>
    </source>
</reference>
<dbReference type="GO" id="GO:0046872">
    <property type="term" value="F:metal ion binding"/>
    <property type="evidence" value="ECO:0007669"/>
    <property type="project" value="UniProtKB-KW"/>
</dbReference>
<evidence type="ECO:0000313" key="15">
    <source>
        <dbReference type="EMBL" id="KZV26062.1"/>
    </source>
</evidence>
<feature type="domain" description="SMP-LTD" evidence="14">
    <location>
        <begin position="86"/>
        <end position="268"/>
    </location>
</feature>
<evidence type="ECO:0000256" key="3">
    <source>
        <dbReference type="ARBA" id="ARBA00022448"/>
    </source>
</evidence>
<evidence type="ECO:0000259" key="13">
    <source>
        <dbReference type="PROSITE" id="PS50004"/>
    </source>
</evidence>
<keyword evidence="3" id="KW-0813">Transport</keyword>
<dbReference type="Gene3D" id="2.60.40.150">
    <property type="entry name" value="C2 domain"/>
    <property type="match status" value="2"/>
</dbReference>
<dbReference type="SMART" id="SM00239">
    <property type="entry name" value="C2"/>
    <property type="match status" value="2"/>
</dbReference>
<evidence type="ECO:0000256" key="8">
    <source>
        <dbReference type="ARBA" id="ARBA00022989"/>
    </source>
</evidence>
<keyword evidence="16" id="KW-1185">Reference proteome</keyword>
<gene>
    <name evidence="15" type="ORF">F511_13940</name>
</gene>
<evidence type="ECO:0000256" key="7">
    <source>
        <dbReference type="ARBA" id="ARBA00022837"/>
    </source>
</evidence>
<dbReference type="PROSITE" id="PS50004">
    <property type="entry name" value="C2"/>
    <property type="match status" value="2"/>
</dbReference>
<dbReference type="PANTHER" id="PTHR10774">
    <property type="entry name" value="EXTENDED SYNAPTOTAGMIN-RELATED"/>
    <property type="match status" value="1"/>
</dbReference>
<dbReference type="PANTHER" id="PTHR10774:SF217">
    <property type="entry name" value="OS06G0685300 PROTEIN"/>
    <property type="match status" value="1"/>
</dbReference>
<proteinExistence type="inferred from homology"/>
<dbReference type="CDD" id="cd00030">
    <property type="entry name" value="C2"/>
    <property type="match status" value="2"/>
</dbReference>
<dbReference type="PROSITE" id="PS51847">
    <property type="entry name" value="SMP"/>
    <property type="match status" value="1"/>
</dbReference>
<dbReference type="CDD" id="cd21677">
    <property type="entry name" value="SMP_SYT"/>
    <property type="match status" value="1"/>
</dbReference>
<dbReference type="Pfam" id="PF00168">
    <property type="entry name" value="C2"/>
    <property type="match status" value="2"/>
</dbReference>
<feature type="transmembrane region" description="Helical" evidence="12">
    <location>
        <begin position="26"/>
        <end position="51"/>
    </location>
</feature>
<keyword evidence="9" id="KW-0445">Lipid transport</keyword>
<evidence type="ECO:0000256" key="12">
    <source>
        <dbReference type="SAM" id="Phobius"/>
    </source>
</evidence>
<dbReference type="GO" id="GO:0008289">
    <property type="term" value="F:lipid binding"/>
    <property type="evidence" value="ECO:0007669"/>
    <property type="project" value="UniProtKB-KW"/>
</dbReference>
<dbReference type="SUPFAM" id="SSF49562">
    <property type="entry name" value="C2 domain (Calcium/lipid-binding domain, CaLB)"/>
    <property type="match status" value="2"/>
</dbReference>
<evidence type="ECO:0000256" key="10">
    <source>
        <dbReference type="ARBA" id="ARBA00023121"/>
    </source>
</evidence>
<sequence>MLIQSHIRVDLATFDGPRKMGFLDRLLELIGFGIGIPVGLLLGFFIFRYFAPRNFKEPTTKLIEELDSNTLVDVLLELPRWVMNPDFERVDWLNKFILHMWPYIDKASCKIIISSAELTFAEYVRKFQIKSIHFDRFTLGTFPPKIHGVKVQNSNEDQLVLDLALKWAGNSDITLVIKLLSLQLTVQLVDLQISAATRIILRPFVPTFPCFSVLAISLMEKPHIDFGLRVMGGDIMAIPGLYHCVQDVVRKQLAKLYLWPQTYEIDILDSSIGADRKPIGILHVKVVRASNLLNKDFLSQSDPYVKLSLTGERLPSKKTTVKMNNLNPIWNEDFKLIIKDLASQVLQLRLYDWEKVGAHDYLGMQLVPINMLTPFEKREFTLDLFNSTDPNDPDNKTPRGQITVELNFVPFFDDSKKFSKSFDNPGTGSSQHEHEAVSFCGSGLLLVRIIRAEDVEGKHQTNPYVKIIFRGEQRKTKCIKKTRNPYWNEEVEFVLEEAPVKDMIHIEIMSKRRRLGFLSKESLGHVDMNLGDVVYNGHINEKYHLINSRDGIIHLELSWKVV</sequence>
<comment type="similarity">
    <text evidence="2">Belongs to the synaptotagmin family.</text>
</comment>
<dbReference type="FunFam" id="2.60.40.150:FF:000102">
    <property type="entry name" value="Synaptotagmin-2 isoform A"/>
    <property type="match status" value="1"/>
</dbReference>
<evidence type="ECO:0000256" key="4">
    <source>
        <dbReference type="ARBA" id="ARBA00022692"/>
    </source>
</evidence>
<evidence type="ECO:0000256" key="6">
    <source>
        <dbReference type="ARBA" id="ARBA00022737"/>
    </source>
</evidence>
<evidence type="ECO:0000256" key="9">
    <source>
        <dbReference type="ARBA" id="ARBA00023055"/>
    </source>
</evidence>
<evidence type="ECO:0000256" key="1">
    <source>
        <dbReference type="ARBA" id="ARBA00004167"/>
    </source>
</evidence>
<feature type="domain" description="C2" evidence="13">
    <location>
        <begin position="259"/>
        <end position="382"/>
    </location>
</feature>
<organism evidence="15 16">
    <name type="scientific">Dorcoceras hygrometricum</name>
    <dbReference type="NCBI Taxonomy" id="472368"/>
    <lineage>
        <taxon>Eukaryota</taxon>
        <taxon>Viridiplantae</taxon>
        <taxon>Streptophyta</taxon>
        <taxon>Embryophyta</taxon>
        <taxon>Tracheophyta</taxon>
        <taxon>Spermatophyta</taxon>
        <taxon>Magnoliopsida</taxon>
        <taxon>eudicotyledons</taxon>
        <taxon>Gunneridae</taxon>
        <taxon>Pentapetalae</taxon>
        <taxon>asterids</taxon>
        <taxon>lamiids</taxon>
        <taxon>Lamiales</taxon>
        <taxon>Gesneriaceae</taxon>
        <taxon>Didymocarpoideae</taxon>
        <taxon>Trichosporeae</taxon>
        <taxon>Loxocarpinae</taxon>
        <taxon>Dorcoceras</taxon>
    </lineage>
</organism>
<dbReference type="InterPro" id="IPR000008">
    <property type="entry name" value="C2_dom"/>
</dbReference>
<dbReference type="EMBL" id="KV011790">
    <property type="protein sequence ID" value="KZV26062.1"/>
    <property type="molecule type" value="Genomic_DNA"/>
</dbReference>
<dbReference type="InterPro" id="IPR031468">
    <property type="entry name" value="SMP_LBD"/>
</dbReference>
<dbReference type="GO" id="GO:0006869">
    <property type="term" value="P:lipid transport"/>
    <property type="evidence" value="ECO:0007669"/>
    <property type="project" value="UniProtKB-KW"/>
</dbReference>
<dbReference type="InterPro" id="IPR039010">
    <property type="entry name" value="Synaptotagmin_SMP"/>
</dbReference>
<name>A0A2Z7B3D5_9LAMI</name>
<dbReference type="AlphaFoldDB" id="A0A2Z7B3D5"/>
<dbReference type="InterPro" id="IPR045050">
    <property type="entry name" value="Synaptotagmin_plant"/>
</dbReference>
<dbReference type="InterPro" id="IPR035892">
    <property type="entry name" value="C2_domain_sf"/>
</dbReference>
<keyword evidence="8 12" id="KW-1133">Transmembrane helix</keyword>
<keyword evidence="11 12" id="KW-0472">Membrane</keyword>
<dbReference type="Pfam" id="PF17047">
    <property type="entry name" value="SMP_LBD"/>
    <property type="match status" value="1"/>
</dbReference>
<feature type="domain" description="C2" evidence="13">
    <location>
        <begin position="426"/>
        <end position="543"/>
    </location>
</feature>
<evidence type="ECO:0000256" key="2">
    <source>
        <dbReference type="ARBA" id="ARBA00006996"/>
    </source>
</evidence>
<keyword evidence="10" id="KW-0446">Lipid-binding</keyword>